<evidence type="ECO:0000256" key="1">
    <source>
        <dbReference type="SAM" id="MobiDB-lite"/>
    </source>
</evidence>
<dbReference type="GO" id="GO:0000444">
    <property type="term" value="C:MIS12/MIND type complex"/>
    <property type="evidence" value="ECO:0007669"/>
    <property type="project" value="InterPro"/>
</dbReference>
<dbReference type="GO" id="GO:0051301">
    <property type="term" value="P:cell division"/>
    <property type="evidence" value="ECO:0007669"/>
    <property type="project" value="InterPro"/>
</dbReference>
<dbReference type="PANTHER" id="PTHR14778">
    <property type="entry name" value="KINETOCHORE-ASSOCIATED PROTEIN DSN1 HOMOLOG"/>
    <property type="match status" value="1"/>
</dbReference>
<reference evidence="2" key="1">
    <citation type="submission" date="2021-02" db="EMBL/GenBank/DDBJ databases">
        <title>Comparative genomics reveals that relaxation of natural selection precedes convergent phenotypic evolution of cavefish.</title>
        <authorList>
            <person name="Peng Z."/>
        </authorList>
    </citation>
    <scope>NUCLEOTIDE SEQUENCE</scope>
    <source>
        <tissue evidence="2">Muscle</tissue>
    </source>
</reference>
<comment type="caution">
    <text evidence="2">The sequence shown here is derived from an EMBL/GenBank/DDBJ whole genome shotgun (WGS) entry which is preliminary data.</text>
</comment>
<keyword evidence="3" id="KW-1185">Reference proteome</keyword>
<feature type="region of interest" description="Disordered" evidence="1">
    <location>
        <begin position="1"/>
        <end position="51"/>
    </location>
</feature>
<accession>A0A9W7TWD7</accession>
<dbReference type="PANTHER" id="PTHR14778:SF2">
    <property type="entry name" value="KINETOCHORE-ASSOCIATED PROTEIN DSN1 HOMOLOG"/>
    <property type="match status" value="1"/>
</dbReference>
<sequence length="338" mass="37961">MAEVQSEVFERYDDSSIQTRVSEVSHGIKRPHDSDHISGPPQKSPCTSPAPAVMQTLGEEQQSKDPKLSCVEDGMRESINMEPAPEPNSRRKSWRRSSRGRRSLPAFQSTSKLLCESVSLSLSDNERLEMLMKAAMKKTVKRVKNSLYTIPGVDIETLQTQLESLHEQWDTAAKEISGETQNSLPSVDSDPAVKGITSRIQNDINRLQAETISWESLLNKHRTKADELDKCVERGEEKGVPLDQSCLAKSSQSQLIQSKPDYKAVLMRQQKVLRNMELVMDSQCCIMRELLSFHENSQLLLKETSARMVSRAGFQNIPSSPVRQLIKGPYLASHPSVQ</sequence>
<dbReference type="Proteomes" id="UP001059041">
    <property type="component" value="Linkage Group LG11"/>
</dbReference>
<feature type="compositionally biased region" description="Basic residues" evidence="1">
    <location>
        <begin position="90"/>
        <end position="102"/>
    </location>
</feature>
<dbReference type="InterPro" id="IPR013218">
    <property type="entry name" value="Dsn1/Mis13"/>
</dbReference>
<gene>
    <name evidence="2" type="ORF">IRJ41_007094</name>
</gene>
<proteinExistence type="predicted"/>
<organism evidence="2 3">
    <name type="scientific">Triplophysa rosa</name>
    <name type="common">Cave loach</name>
    <dbReference type="NCBI Taxonomy" id="992332"/>
    <lineage>
        <taxon>Eukaryota</taxon>
        <taxon>Metazoa</taxon>
        <taxon>Chordata</taxon>
        <taxon>Craniata</taxon>
        <taxon>Vertebrata</taxon>
        <taxon>Euteleostomi</taxon>
        <taxon>Actinopterygii</taxon>
        <taxon>Neopterygii</taxon>
        <taxon>Teleostei</taxon>
        <taxon>Ostariophysi</taxon>
        <taxon>Cypriniformes</taxon>
        <taxon>Nemacheilidae</taxon>
        <taxon>Triplophysa</taxon>
    </lineage>
</organism>
<evidence type="ECO:0000313" key="2">
    <source>
        <dbReference type="EMBL" id="KAI7803454.1"/>
    </source>
</evidence>
<dbReference type="OrthoDB" id="10044040at2759"/>
<dbReference type="EMBL" id="JAFHDT010000011">
    <property type="protein sequence ID" value="KAI7803454.1"/>
    <property type="molecule type" value="Genomic_DNA"/>
</dbReference>
<name>A0A9W7TWD7_TRIRA</name>
<dbReference type="GO" id="GO:0007059">
    <property type="term" value="P:chromosome segregation"/>
    <property type="evidence" value="ECO:0007669"/>
    <property type="project" value="InterPro"/>
</dbReference>
<feature type="region of interest" description="Disordered" evidence="1">
    <location>
        <begin position="76"/>
        <end position="105"/>
    </location>
</feature>
<dbReference type="AlphaFoldDB" id="A0A9W7TWD7"/>
<evidence type="ECO:0000313" key="3">
    <source>
        <dbReference type="Proteomes" id="UP001059041"/>
    </source>
</evidence>
<protein>
    <submittedName>
        <fullName evidence="2">Kinetochore-associated protein DSN1-like protein</fullName>
    </submittedName>
</protein>